<dbReference type="InterPro" id="IPR012328">
    <property type="entry name" value="Chalcone/stilbene_synt_C"/>
</dbReference>
<dbReference type="PANTHER" id="PTHR11877:SF99">
    <property type="entry name" value="1,3,6,8-TETRAHYDROXYNAPHTHALENE SYNTHASE"/>
    <property type="match status" value="1"/>
</dbReference>
<evidence type="ECO:0000256" key="4">
    <source>
        <dbReference type="PIRSR" id="PIRSR000451-1"/>
    </source>
</evidence>
<evidence type="ECO:0000259" key="5">
    <source>
        <dbReference type="Pfam" id="PF00195"/>
    </source>
</evidence>
<dbReference type="InterPro" id="IPR011141">
    <property type="entry name" value="Polyketide_synthase_type-III"/>
</dbReference>
<dbReference type="PIRSF" id="PIRSF000451">
    <property type="entry name" value="PKS_III"/>
    <property type="match status" value="1"/>
</dbReference>
<dbReference type="PANTHER" id="PTHR11877">
    <property type="entry name" value="HYDROXYMETHYLGLUTARYL-COA SYNTHASE"/>
    <property type="match status" value="1"/>
</dbReference>
<sequence>MIIASAASALPKHKYDQRVLLAALKQFWGPKLDNPQFMERLHNRVGVETRHLALPMEQYYGIKTWGQANNHWIDVAVDLSEEALTLALERAGLDKSALGAIYFVSVTGIASPSVDARLMNRMSLPVHIKRIPIFGLGCVAGAAGVARAADYVKAYPKQVAAVIAVELCSLTLQHEDLSIANLISSGLFGDGAGIALVAGAEVPVSGPKILATRSVFYPNTEHVMGWDISEKGFQIVLSREVPEVVEQNLAGDVDAFLSTEGLTRADIGSWVLHTGGPRVLEATSTALQLPPDALDASWACLKRTGNLSSASVLLVLEEVMMNRRPQPGTYSLMAAMGPAFCSELILLRW</sequence>
<evidence type="ECO:0000256" key="2">
    <source>
        <dbReference type="ARBA" id="ARBA00022679"/>
    </source>
</evidence>
<keyword evidence="3" id="KW-0012">Acyltransferase</keyword>
<dbReference type="AlphaFoldDB" id="A0A7S7SIA2"/>
<dbReference type="GO" id="GO:0030639">
    <property type="term" value="P:polyketide biosynthetic process"/>
    <property type="evidence" value="ECO:0007669"/>
    <property type="project" value="TreeGrafter"/>
</dbReference>
<dbReference type="Gene3D" id="3.40.47.10">
    <property type="match status" value="2"/>
</dbReference>
<dbReference type="SUPFAM" id="SSF53901">
    <property type="entry name" value="Thiolase-like"/>
    <property type="match status" value="1"/>
</dbReference>
<dbReference type="Pfam" id="PF00195">
    <property type="entry name" value="Chal_sti_synt_N"/>
    <property type="match status" value="1"/>
</dbReference>
<evidence type="ECO:0000313" key="8">
    <source>
        <dbReference type="Proteomes" id="UP000593892"/>
    </source>
</evidence>
<accession>A0A7S7SIA2</accession>
<dbReference type="CDD" id="cd00831">
    <property type="entry name" value="CHS_like"/>
    <property type="match status" value="1"/>
</dbReference>
<evidence type="ECO:0000256" key="1">
    <source>
        <dbReference type="ARBA" id="ARBA00005531"/>
    </source>
</evidence>
<feature type="domain" description="Chalcone/stilbene synthase N-terminal" evidence="5">
    <location>
        <begin position="76"/>
        <end position="197"/>
    </location>
</feature>
<dbReference type="GO" id="GO:0016747">
    <property type="term" value="F:acyltransferase activity, transferring groups other than amino-acyl groups"/>
    <property type="evidence" value="ECO:0007669"/>
    <property type="project" value="InterPro"/>
</dbReference>
<dbReference type="Pfam" id="PF02797">
    <property type="entry name" value="Chal_sti_synt_C"/>
    <property type="match status" value="1"/>
</dbReference>
<gene>
    <name evidence="7" type="ORF">IRI77_21990</name>
</gene>
<dbReference type="InterPro" id="IPR016039">
    <property type="entry name" value="Thiolase-like"/>
</dbReference>
<keyword evidence="8" id="KW-1185">Reference proteome</keyword>
<dbReference type="EMBL" id="CP063849">
    <property type="protein sequence ID" value="QOY85493.1"/>
    <property type="molecule type" value="Genomic_DNA"/>
</dbReference>
<proteinExistence type="inferred from homology"/>
<keyword evidence="2" id="KW-0808">Transferase</keyword>
<organism evidence="7 8">
    <name type="scientific">Paludibaculum fermentans</name>
    <dbReference type="NCBI Taxonomy" id="1473598"/>
    <lineage>
        <taxon>Bacteria</taxon>
        <taxon>Pseudomonadati</taxon>
        <taxon>Acidobacteriota</taxon>
        <taxon>Terriglobia</taxon>
        <taxon>Bryobacterales</taxon>
        <taxon>Bryobacteraceae</taxon>
        <taxon>Paludibaculum</taxon>
    </lineage>
</organism>
<reference evidence="7 8" key="1">
    <citation type="submission" date="2020-10" db="EMBL/GenBank/DDBJ databases">
        <title>Complete genome sequence of Paludibaculum fermentans P105T, a facultatively anaerobic acidobacterium capable of dissimilatory Fe(III) reduction.</title>
        <authorList>
            <person name="Dedysh S.N."/>
            <person name="Beletsky A.V."/>
            <person name="Kulichevskaya I.S."/>
            <person name="Mardanov A.V."/>
            <person name="Ravin N.V."/>
        </authorList>
    </citation>
    <scope>NUCLEOTIDE SEQUENCE [LARGE SCALE GENOMIC DNA]</scope>
    <source>
        <strain evidence="7 8">P105</strain>
    </source>
</reference>
<dbReference type="Proteomes" id="UP000593892">
    <property type="component" value="Chromosome"/>
</dbReference>
<dbReference type="RefSeq" id="WP_194447163.1">
    <property type="nucleotide sequence ID" value="NZ_CP063849.1"/>
</dbReference>
<feature type="domain" description="Chalcone/stilbene synthase C-terminal" evidence="6">
    <location>
        <begin position="214"/>
        <end position="348"/>
    </location>
</feature>
<evidence type="ECO:0000259" key="6">
    <source>
        <dbReference type="Pfam" id="PF02797"/>
    </source>
</evidence>
<evidence type="ECO:0000313" key="7">
    <source>
        <dbReference type="EMBL" id="QOY85493.1"/>
    </source>
</evidence>
<evidence type="ECO:0000256" key="3">
    <source>
        <dbReference type="ARBA" id="ARBA00023315"/>
    </source>
</evidence>
<protein>
    <submittedName>
        <fullName evidence="7">Type III polyketide synthase</fullName>
    </submittedName>
</protein>
<comment type="similarity">
    <text evidence="1">Belongs to the thiolase-like superfamily. Chalcone/stilbene synthases family.</text>
</comment>
<feature type="active site" description="Acyl-thioester intermediate" evidence="4">
    <location>
        <position position="138"/>
    </location>
</feature>
<dbReference type="KEGG" id="pfer:IRI77_21990"/>
<name>A0A7S7SIA2_PALFE</name>
<dbReference type="InterPro" id="IPR001099">
    <property type="entry name" value="Chalcone/stilbene_synt_N"/>
</dbReference>